<dbReference type="GO" id="GO:0000139">
    <property type="term" value="C:Golgi membrane"/>
    <property type="evidence" value="ECO:0007669"/>
    <property type="project" value="UniProtKB-SubCell"/>
</dbReference>
<dbReference type="GO" id="GO:0006506">
    <property type="term" value="P:GPI anchor biosynthetic process"/>
    <property type="evidence" value="ECO:0007669"/>
    <property type="project" value="UniProtKB-KW"/>
</dbReference>
<comment type="function">
    <text evidence="8">Involved in the lipid remodeling steps of GPI-anchor maturation.</text>
</comment>
<evidence type="ECO:0000313" key="12">
    <source>
        <dbReference type="RefSeq" id="XP_013409165.1"/>
    </source>
</evidence>
<evidence type="ECO:0000256" key="2">
    <source>
        <dbReference type="ARBA" id="ARBA00006387"/>
    </source>
</evidence>
<feature type="transmembrane region" description="Helical" evidence="8">
    <location>
        <begin position="200"/>
        <end position="219"/>
    </location>
</feature>
<dbReference type="RefSeq" id="XP_013409165.1">
    <property type="nucleotide sequence ID" value="XM_013553711.1"/>
</dbReference>
<evidence type="ECO:0000256" key="6">
    <source>
        <dbReference type="ARBA" id="ARBA00022989"/>
    </source>
</evidence>
<dbReference type="Proteomes" id="UP000085678">
    <property type="component" value="Unplaced"/>
</dbReference>
<evidence type="ECO:0000256" key="7">
    <source>
        <dbReference type="ARBA" id="ARBA00023136"/>
    </source>
</evidence>
<comment type="subcellular location">
    <subcellularLocation>
        <location evidence="1">Endomembrane system</location>
        <topology evidence="1">Multi-pass membrane protein</topology>
    </subcellularLocation>
    <subcellularLocation>
        <location evidence="8">Golgi apparatus membrane</location>
        <topology evidence="8">Multi-pass membrane protein</topology>
    </subcellularLocation>
</comment>
<comment type="caution">
    <text evidence="8">Lacks conserved residue(s) required for the propagation of feature annotation.</text>
</comment>
<accession>A0A1S3JFM9</accession>
<sequence>MLLIHPAACISAVILIILSIIQLTFGSLGDGTRVFQKCLQNCYLASCRVSDAAWAEQLPWYMRLLNWTCPDECSYFCMWRAVEAFQKDGSPVPQFYGKWPFIRLFGLQEPASVIFSILNALAHLNLFKFRREVSSASPMFYAWHLYALVSVWTWLCSAMFHARDWPITEKLDYFSAALLVLTQFYLLLLRVIGTEKKLKVIVTALPLLLFYTYHVHYLTYRRFDYGYNMKVNITIVAANAIGWVLWCISHRKQQPYVWKCLVPVVTTGVLAALELGDFPPIWWTFDAHSLWHAGTPPLIVLFYRFAIDDCKYLEGQKQREAAVDAKKETPLTEKKEQ</sequence>
<keyword evidence="4 8" id="KW-0812">Transmembrane</keyword>
<reference evidence="10 11" key="1">
    <citation type="submission" date="2025-04" db="UniProtKB">
        <authorList>
            <consortium name="RefSeq"/>
        </authorList>
    </citation>
    <scope>IDENTIFICATION</scope>
    <source>
        <tissue evidence="10 11">Gonads</tissue>
    </source>
</reference>
<dbReference type="RefSeq" id="XP_013409166.1">
    <property type="nucleotide sequence ID" value="XM_013553712.1"/>
</dbReference>
<dbReference type="AlphaFoldDB" id="A0A1S3JFM9"/>
<name>A0A1S3JFM9_LINAN</name>
<evidence type="ECO:0000313" key="9">
    <source>
        <dbReference type="Proteomes" id="UP000085678"/>
    </source>
</evidence>
<dbReference type="RefSeq" id="XP_013409164.1">
    <property type="nucleotide sequence ID" value="XM_013553710.1"/>
</dbReference>
<evidence type="ECO:0000313" key="11">
    <source>
        <dbReference type="RefSeq" id="XP_013409164.1"/>
    </source>
</evidence>
<evidence type="ECO:0000256" key="5">
    <source>
        <dbReference type="ARBA" id="ARBA00022729"/>
    </source>
</evidence>
<dbReference type="GeneID" id="106172808"/>
<comment type="similarity">
    <text evidence="2 8">Belongs to the PGAP3 family.</text>
</comment>
<evidence type="ECO:0000256" key="4">
    <source>
        <dbReference type="ARBA" id="ARBA00022692"/>
    </source>
</evidence>
<organism evidence="9 10">
    <name type="scientific">Lingula anatina</name>
    <name type="common">Brachiopod</name>
    <name type="synonym">Lingula unguis</name>
    <dbReference type="NCBI Taxonomy" id="7574"/>
    <lineage>
        <taxon>Eukaryota</taxon>
        <taxon>Metazoa</taxon>
        <taxon>Spiralia</taxon>
        <taxon>Lophotrochozoa</taxon>
        <taxon>Brachiopoda</taxon>
        <taxon>Linguliformea</taxon>
        <taxon>Lingulata</taxon>
        <taxon>Lingulida</taxon>
        <taxon>Linguloidea</taxon>
        <taxon>Lingulidae</taxon>
        <taxon>Lingula</taxon>
    </lineage>
</organism>
<feature type="transmembrane region" description="Helical" evidence="8">
    <location>
        <begin position="289"/>
        <end position="307"/>
    </location>
</feature>
<gene>
    <name evidence="10 11 12 13" type="primary">LOC106172808</name>
</gene>
<evidence type="ECO:0000313" key="10">
    <source>
        <dbReference type="RefSeq" id="XP_013409163.1"/>
    </source>
</evidence>
<feature type="transmembrane region" description="Helical" evidence="8">
    <location>
        <begin position="173"/>
        <end position="193"/>
    </location>
</feature>
<keyword evidence="9" id="KW-1185">Reference proteome</keyword>
<feature type="transmembrane region" description="Helical" evidence="8">
    <location>
        <begin position="110"/>
        <end position="127"/>
    </location>
</feature>
<feature type="transmembrane region" description="Helical" evidence="8">
    <location>
        <begin position="231"/>
        <end position="248"/>
    </location>
</feature>
<keyword evidence="8" id="KW-0333">Golgi apparatus</keyword>
<evidence type="ECO:0000256" key="1">
    <source>
        <dbReference type="ARBA" id="ARBA00004127"/>
    </source>
</evidence>
<dbReference type="PANTHER" id="PTHR13148">
    <property type="entry name" value="PER1-RELATED"/>
    <property type="match status" value="1"/>
</dbReference>
<dbReference type="InterPro" id="IPR007217">
    <property type="entry name" value="Per1-like"/>
</dbReference>
<evidence type="ECO:0000313" key="13">
    <source>
        <dbReference type="RefSeq" id="XP_013409166.1"/>
    </source>
</evidence>
<dbReference type="KEGG" id="lak:106172808"/>
<dbReference type="GO" id="GO:0005789">
    <property type="term" value="C:endoplasmic reticulum membrane"/>
    <property type="evidence" value="ECO:0007669"/>
    <property type="project" value="TreeGrafter"/>
</dbReference>
<dbReference type="PANTHER" id="PTHR13148:SF0">
    <property type="entry name" value="POST-GPI ATTACHMENT TO PROTEINS FACTOR 3"/>
    <property type="match status" value="1"/>
</dbReference>
<dbReference type="OrthoDB" id="419770at2759"/>
<feature type="transmembrane region" description="Helical" evidence="8">
    <location>
        <begin position="260"/>
        <end position="283"/>
    </location>
</feature>
<protein>
    <recommendedName>
        <fullName evidence="8">Post-GPI attachment to proteins factor 3</fullName>
    </recommendedName>
</protein>
<evidence type="ECO:0000256" key="3">
    <source>
        <dbReference type="ARBA" id="ARBA00022502"/>
    </source>
</evidence>
<dbReference type="STRING" id="7574.A0A1S3JFM9"/>
<dbReference type="GO" id="GO:0016788">
    <property type="term" value="F:hydrolase activity, acting on ester bonds"/>
    <property type="evidence" value="ECO:0007669"/>
    <property type="project" value="TreeGrafter"/>
</dbReference>
<keyword evidence="5" id="KW-0732">Signal</keyword>
<keyword evidence="7 8" id="KW-0472">Membrane</keyword>
<evidence type="ECO:0000256" key="8">
    <source>
        <dbReference type="RuleBase" id="RU365066"/>
    </source>
</evidence>
<feature type="transmembrane region" description="Helical" evidence="8">
    <location>
        <begin position="7"/>
        <end position="25"/>
    </location>
</feature>
<dbReference type="Pfam" id="PF04080">
    <property type="entry name" value="Per1"/>
    <property type="match status" value="1"/>
</dbReference>
<dbReference type="RefSeq" id="XP_013409163.1">
    <property type="nucleotide sequence ID" value="XM_013553709.2"/>
</dbReference>
<feature type="transmembrane region" description="Helical" evidence="8">
    <location>
        <begin position="139"/>
        <end position="161"/>
    </location>
</feature>
<keyword evidence="3 8" id="KW-0337">GPI-anchor biosynthesis</keyword>
<proteinExistence type="inferred from homology"/>
<keyword evidence="6 8" id="KW-1133">Transmembrane helix</keyword>